<feature type="domain" description="Nephrocystin 3-like N-terminal" evidence="3">
    <location>
        <begin position="46"/>
        <end position="208"/>
    </location>
</feature>
<evidence type="ECO:0000256" key="2">
    <source>
        <dbReference type="PROSITE-ProRule" id="PRU00023"/>
    </source>
</evidence>
<dbReference type="PANTHER" id="PTHR10039">
    <property type="entry name" value="AMELOGENIN"/>
    <property type="match status" value="1"/>
</dbReference>
<dbReference type="InterPro" id="IPR036770">
    <property type="entry name" value="Ankyrin_rpt-contain_sf"/>
</dbReference>
<feature type="repeat" description="ANK" evidence="2">
    <location>
        <begin position="533"/>
        <end position="565"/>
    </location>
</feature>
<dbReference type="AlphaFoldDB" id="A0A1Y2DGM5"/>
<dbReference type="EMBL" id="MCFJ01000018">
    <property type="protein sequence ID" value="ORY57845.1"/>
    <property type="molecule type" value="Genomic_DNA"/>
</dbReference>
<dbReference type="Pfam" id="PF24883">
    <property type="entry name" value="NPHP3_N"/>
    <property type="match status" value="1"/>
</dbReference>
<dbReference type="Gene3D" id="1.25.40.20">
    <property type="entry name" value="Ankyrin repeat-containing domain"/>
    <property type="match status" value="1"/>
</dbReference>
<keyword evidence="5" id="KW-1185">Reference proteome</keyword>
<dbReference type="Proteomes" id="UP000193689">
    <property type="component" value="Unassembled WGS sequence"/>
</dbReference>
<name>A0A1Y2DGM5_9PEZI</name>
<dbReference type="OrthoDB" id="21416at2759"/>
<dbReference type="Gene3D" id="3.40.50.300">
    <property type="entry name" value="P-loop containing nucleotide triphosphate hydrolases"/>
    <property type="match status" value="1"/>
</dbReference>
<dbReference type="InterPro" id="IPR002110">
    <property type="entry name" value="Ankyrin_rpt"/>
</dbReference>
<dbReference type="InParanoid" id="A0A1Y2DGM5"/>
<comment type="caution">
    <text evidence="4">The sequence shown here is derived from an EMBL/GenBank/DDBJ whole genome shotgun (WGS) entry which is preliminary data.</text>
</comment>
<accession>A0A1Y2DGM5</accession>
<evidence type="ECO:0000259" key="3">
    <source>
        <dbReference type="Pfam" id="PF24883"/>
    </source>
</evidence>
<dbReference type="Pfam" id="PF00023">
    <property type="entry name" value="Ank"/>
    <property type="match status" value="1"/>
</dbReference>
<dbReference type="PANTHER" id="PTHR10039:SF14">
    <property type="entry name" value="NACHT DOMAIN-CONTAINING PROTEIN"/>
    <property type="match status" value="1"/>
</dbReference>
<dbReference type="SMART" id="SM00248">
    <property type="entry name" value="ANK"/>
    <property type="match status" value="2"/>
</dbReference>
<evidence type="ECO:0000313" key="4">
    <source>
        <dbReference type="EMBL" id="ORY57845.1"/>
    </source>
</evidence>
<dbReference type="PROSITE" id="PS50297">
    <property type="entry name" value="ANK_REP_REGION"/>
    <property type="match status" value="1"/>
</dbReference>
<keyword evidence="2" id="KW-0040">ANK repeat</keyword>
<evidence type="ECO:0000313" key="5">
    <source>
        <dbReference type="Proteomes" id="UP000193689"/>
    </source>
</evidence>
<dbReference type="SUPFAM" id="SSF52540">
    <property type="entry name" value="P-loop containing nucleoside triphosphate hydrolases"/>
    <property type="match status" value="1"/>
</dbReference>
<dbReference type="GeneID" id="63779307"/>
<dbReference type="InterPro" id="IPR056884">
    <property type="entry name" value="NPHP3-like_N"/>
</dbReference>
<protein>
    <submittedName>
        <fullName evidence="4">Ankyrin repeat-containing domain protein</fullName>
    </submittedName>
</protein>
<gene>
    <name evidence="4" type="ORF">BCR38DRAFT_478138</name>
</gene>
<sequence>MNSNSEQSESPRQRNSDRIARWLAPSDYLGDSSEYQRQLALRIPDTALWLLETEQYNRWQQSRMFGTLWVKGSPGCGKSVLAASTIDHFRKIGNSPVLFCFFRKPEGTEVNIIQSSRTLIQDWLAQLLPWSACLEEDLRGLTGSTSANASEEDLWKCLFDALKYFPKVYCVVDGVDDIDNSHNEEIFRRLKELASLKPHAVKLLVTSRQRDSLQSNFELGKIRWIIELNMDADVTRRDIKAYVLFRLNQQIPNRAQSKSGQALANMISELSDGSFLYVKALTDELLPRLDEYQKTKGDESLSLANRTPNIPTPVKSDTATEDLAERIQKSLKTGDASGPGFENGAGHVNNMSVQTSVKAQMNGVVAEARRICKWGAGSNDTRPILVRLLIERGMERAVPFGQRQRRWLHSMFEVVNCSNSVLDVLFEYPDRIDFNTRDVKNRSVFHAACNVTVHEACYTLPGNIREPPRDVWVKATSMFLKIAAYGVDIKALDGQGRTGLHIILDNPMIYEGHIIKFLQTKGGKELAHIRDIKGFTPLHYALRTLRPAICEALVDLGANILSPDPDGNTALHHIARQCLNFSQAPYMTDDFFLHPPDYFDRCLRLWRCYLFAGGSINVRDTRYNAPPLFSYLAHHNPTVVRQEADEDANGDEGSGETVKNRHAEHMKVLFDAHPSFDLFAHDKHGFTALHTVASRGRKVDANSFRAEYDAALFKYLLGRGLDPLRKDDDGHTSLAIAKVYGKQAVLGLMQ</sequence>
<organism evidence="4 5">
    <name type="scientific">Pseudomassariella vexata</name>
    <dbReference type="NCBI Taxonomy" id="1141098"/>
    <lineage>
        <taxon>Eukaryota</taxon>
        <taxon>Fungi</taxon>
        <taxon>Dikarya</taxon>
        <taxon>Ascomycota</taxon>
        <taxon>Pezizomycotina</taxon>
        <taxon>Sordariomycetes</taxon>
        <taxon>Xylariomycetidae</taxon>
        <taxon>Amphisphaeriales</taxon>
        <taxon>Pseudomassariaceae</taxon>
        <taxon>Pseudomassariella</taxon>
    </lineage>
</organism>
<proteinExistence type="predicted"/>
<reference evidence="4 5" key="1">
    <citation type="submission" date="2016-07" db="EMBL/GenBank/DDBJ databases">
        <title>Pervasive Adenine N6-methylation of Active Genes in Fungi.</title>
        <authorList>
            <consortium name="DOE Joint Genome Institute"/>
            <person name="Mondo S.J."/>
            <person name="Dannebaum R.O."/>
            <person name="Kuo R.C."/>
            <person name="Labutti K."/>
            <person name="Haridas S."/>
            <person name="Kuo A."/>
            <person name="Salamov A."/>
            <person name="Ahrendt S.R."/>
            <person name="Lipzen A."/>
            <person name="Sullivan W."/>
            <person name="Andreopoulos W.B."/>
            <person name="Clum A."/>
            <person name="Lindquist E."/>
            <person name="Daum C."/>
            <person name="Ramamoorthy G.K."/>
            <person name="Gryganskyi A."/>
            <person name="Culley D."/>
            <person name="Magnuson J.K."/>
            <person name="James T.Y."/>
            <person name="O'Malley M.A."/>
            <person name="Stajich J.E."/>
            <person name="Spatafora J.W."/>
            <person name="Visel A."/>
            <person name="Grigoriev I.V."/>
        </authorList>
    </citation>
    <scope>NUCLEOTIDE SEQUENCE [LARGE SCALE GENOMIC DNA]</scope>
    <source>
        <strain evidence="4 5">CBS 129021</strain>
    </source>
</reference>
<dbReference type="SUPFAM" id="SSF48403">
    <property type="entry name" value="Ankyrin repeat"/>
    <property type="match status" value="1"/>
</dbReference>
<dbReference type="STRING" id="1141098.A0A1Y2DGM5"/>
<evidence type="ECO:0000256" key="1">
    <source>
        <dbReference type="ARBA" id="ARBA00022737"/>
    </source>
</evidence>
<dbReference type="RefSeq" id="XP_040710974.1">
    <property type="nucleotide sequence ID" value="XM_040863095.1"/>
</dbReference>
<dbReference type="PROSITE" id="PS50088">
    <property type="entry name" value="ANK_REPEAT"/>
    <property type="match status" value="1"/>
</dbReference>
<keyword evidence="1" id="KW-0677">Repeat</keyword>
<dbReference type="InterPro" id="IPR027417">
    <property type="entry name" value="P-loop_NTPase"/>
</dbReference>